<evidence type="ECO:0000313" key="2">
    <source>
        <dbReference type="Proteomes" id="UP001140096"/>
    </source>
</evidence>
<dbReference type="Proteomes" id="UP001140096">
    <property type="component" value="Unassembled WGS sequence"/>
</dbReference>
<proteinExistence type="predicted"/>
<gene>
    <name evidence="1" type="ORF">H4S07_000802</name>
</gene>
<keyword evidence="2" id="KW-1185">Reference proteome</keyword>
<comment type="caution">
    <text evidence="1">The sequence shown here is derived from an EMBL/GenBank/DDBJ whole genome shotgun (WGS) entry which is preliminary data.</text>
</comment>
<protein>
    <submittedName>
        <fullName evidence="1">Uncharacterized protein</fullName>
    </submittedName>
</protein>
<accession>A0ACC1LQG1</accession>
<organism evidence="1 2">
    <name type="scientific">Coemansia furcata</name>
    <dbReference type="NCBI Taxonomy" id="417177"/>
    <lineage>
        <taxon>Eukaryota</taxon>
        <taxon>Fungi</taxon>
        <taxon>Fungi incertae sedis</taxon>
        <taxon>Zoopagomycota</taxon>
        <taxon>Kickxellomycotina</taxon>
        <taxon>Kickxellomycetes</taxon>
        <taxon>Kickxellales</taxon>
        <taxon>Kickxellaceae</taxon>
        <taxon>Coemansia</taxon>
    </lineage>
</organism>
<sequence>MTRPKESGNSSYFGQAWLADAYEAANYPSPSSSGGGRSESGVCDRISLLEQTVEKLVLQNTELQQQNTVVQNKLDRVIQLLLEHASGSSSSSGAMSNTEAEARGQQRRSVDSVRVNAQPLRTGGVSRRVSTAVDGRTVTVPAEVRTNGGGMDLPHYDGREKKTTPAIFLKEFEQKARQVGKNLDNKGYMLLAVHVDYDTFSRFQQATRRVDLCSWEVSKTWFLLSVPNPMSDREARDRLRRLRKKSGETLPAFIKRFRVVLECANAGPLAMEYFLDALDEDAVDLVQEWMRGVETPTVDGAISYLLANEVSYNRRREYARGPRNRREKGWR</sequence>
<dbReference type="EMBL" id="JANBUP010000075">
    <property type="protein sequence ID" value="KAJ2813286.1"/>
    <property type="molecule type" value="Genomic_DNA"/>
</dbReference>
<name>A0ACC1LQG1_9FUNG</name>
<evidence type="ECO:0000313" key="1">
    <source>
        <dbReference type="EMBL" id="KAJ2813286.1"/>
    </source>
</evidence>
<reference evidence="1" key="1">
    <citation type="submission" date="2022-07" db="EMBL/GenBank/DDBJ databases">
        <title>Phylogenomic reconstructions and comparative analyses of Kickxellomycotina fungi.</title>
        <authorList>
            <person name="Reynolds N.K."/>
            <person name="Stajich J.E."/>
            <person name="Barry K."/>
            <person name="Grigoriev I.V."/>
            <person name="Crous P."/>
            <person name="Smith M.E."/>
        </authorList>
    </citation>
    <scope>NUCLEOTIDE SEQUENCE</scope>
    <source>
        <strain evidence="1">CBS 102833</strain>
    </source>
</reference>